<keyword evidence="4 7" id="KW-0833">Ubl conjugation pathway</keyword>
<evidence type="ECO:0000256" key="1">
    <source>
        <dbReference type="ARBA" id="ARBA00000707"/>
    </source>
</evidence>
<dbReference type="Pfam" id="PF16674">
    <property type="entry name" value="UCH_N"/>
    <property type="match status" value="1"/>
</dbReference>
<dbReference type="GeneTree" id="ENSGT00940000161929"/>
<dbReference type="SUPFAM" id="SSF54001">
    <property type="entry name" value="Cysteine proteinases"/>
    <property type="match status" value="1"/>
</dbReference>
<protein>
    <recommendedName>
        <fullName evidence="7">Ubiquitin carboxyl-terminal hydrolase</fullName>
        <ecNumber evidence="7">3.4.19.12</ecNumber>
    </recommendedName>
</protein>
<feature type="compositionally biased region" description="Polar residues" evidence="8">
    <location>
        <begin position="160"/>
        <end position="170"/>
    </location>
</feature>
<feature type="domain" description="USP" evidence="10">
    <location>
        <begin position="309"/>
        <end position="846"/>
    </location>
</feature>
<keyword evidence="9" id="KW-0732">Signal</keyword>
<dbReference type="AlphaFoldDB" id="A0A8C6MP55"/>
<feature type="chain" id="PRO_5034771799" description="Ubiquitin carboxyl-terminal hydrolase" evidence="9">
    <location>
        <begin position="18"/>
        <end position="889"/>
    </location>
</feature>
<dbReference type="PROSITE" id="PS50235">
    <property type="entry name" value="USP_3"/>
    <property type="match status" value="1"/>
</dbReference>
<evidence type="ECO:0000313" key="12">
    <source>
        <dbReference type="Proteomes" id="UP000694415"/>
    </source>
</evidence>
<feature type="compositionally biased region" description="Polar residues" evidence="8">
    <location>
        <begin position="124"/>
        <end position="140"/>
    </location>
</feature>
<dbReference type="GO" id="GO:0005634">
    <property type="term" value="C:nucleus"/>
    <property type="evidence" value="ECO:0007669"/>
    <property type="project" value="TreeGrafter"/>
</dbReference>
<feature type="region of interest" description="Disordered" evidence="8">
    <location>
        <begin position="159"/>
        <end position="242"/>
    </location>
</feature>
<comment type="catalytic activity">
    <reaction evidence="1 7">
        <text>Thiol-dependent hydrolysis of ester, thioester, amide, peptide and isopeptide bonds formed by the C-terminal Gly of ubiquitin (a 76-residue protein attached to proteins as an intracellular targeting signal).</text>
        <dbReference type="EC" id="3.4.19.12"/>
    </reaction>
</comment>
<dbReference type="PROSITE" id="PS00973">
    <property type="entry name" value="USP_2"/>
    <property type="match status" value="1"/>
</dbReference>
<organism evidence="11 12">
    <name type="scientific">Mus spicilegus</name>
    <name type="common">Mound-building mouse</name>
    <dbReference type="NCBI Taxonomy" id="10103"/>
    <lineage>
        <taxon>Eukaryota</taxon>
        <taxon>Metazoa</taxon>
        <taxon>Chordata</taxon>
        <taxon>Craniata</taxon>
        <taxon>Vertebrata</taxon>
        <taxon>Euteleostomi</taxon>
        <taxon>Mammalia</taxon>
        <taxon>Eutheria</taxon>
        <taxon>Euarchontoglires</taxon>
        <taxon>Glires</taxon>
        <taxon>Rodentia</taxon>
        <taxon>Myomorpha</taxon>
        <taxon>Muroidea</taxon>
        <taxon>Muridae</taxon>
        <taxon>Murinae</taxon>
        <taxon>Mus</taxon>
        <taxon>Mus</taxon>
    </lineage>
</organism>
<keyword evidence="3 7" id="KW-0645">Protease</keyword>
<dbReference type="PANTHER" id="PTHR24006">
    <property type="entry name" value="UBIQUITIN CARBOXYL-TERMINAL HYDROLASE"/>
    <property type="match status" value="1"/>
</dbReference>
<dbReference type="CDD" id="cd02257">
    <property type="entry name" value="Peptidase_C19"/>
    <property type="match status" value="1"/>
</dbReference>
<comment type="function">
    <text evidence="7">Deubiquitinating enzyme that removes conjugated ubiquitin from specific proteins to regulate different cellular processes.</text>
</comment>
<evidence type="ECO:0000256" key="8">
    <source>
        <dbReference type="SAM" id="MobiDB-lite"/>
    </source>
</evidence>
<dbReference type="FunFam" id="2.30.29.180:FF:000001">
    <property type="entry name" value="Ubiquitin carboxyl-terminal hydrolase 37"/>
    <property type="match status" value="1"/>
</dbReference>
<accession>A0A8C6MP55</accession>
<keyword evidence="6 7" id="KW-0788">Thiol protease</keyword>
<feature type="compositionally biased region" description="Basic residues" evidence="8">
    <location>
        <begin position="221"/>
        <end position="232"/>
    </location>
</feature>
<feature type="region of interest" description="Disordered" evidence="8">
    <location>
        <begin position="124"/>
        <end position="147"/>
    </location>
</feature>
<evidence type="ECO:0000259" key="10">
    <source>
        <dbReference type="PROSITE" id="PS50235"/>
    </source>
</evidence>
<dbReference type="GO" id="GO:0005829">
    <property type="term" value="C:cytosol"/>
    <property type="evidence" value="ECO:0007669"/>
    <property type="project" value="TreeGrafter"/>
</dbReference>
<keyword evidence="12" id="KW-1185">Reference proteome</keyword>
<dbReference type="InterPro" id="IPR018200">
    <property type="entry name" value="USP_CS"/>
</dbReference>
<dbReference type="InterPro" id="IPR032069">
    <property type="entry name" value="USP37-like_PH"/>
</dbReference>
<dbReference type="PANTHER" id="PTHR24006:SF711">
    <property type="entry name" value="UBIQUITIN CARBOXYL-TERMINAL HYDROLASE 29"/>
    <property type="match status" value="1"/>
</dbReference>
<dbReference type="GO" id="GO:0000082">
    <property type="term" value="P:G1/S transition of mitotic cell cycle"/>
    <property type="evidence" value="ECO:0007669"/>
    <property type="project" value="TreeGrafter"/>
</dbReference>
<dbReference type="GO" id="GO:0006508">
    <property type="term" value="P:proteolysis"/>
    <property type="evidence" value="ECO:0007669"/>
    <property type="project" value="UniProtKB-KW"/>
</dbReference>
<dbReference type="CDD" id="cd13312">
    <property type="entry name" value="PH_USP37_like"/>
    <property type="match status" value="1"/>
</dbReference>
<evidence type="ECO:0000256" key="4">
    <source>
        <dbReference type="ARBA" id="ARBA00022786"/>
    </source>
</evidence>
<feature type="signal peptide" evidence="9">
    <location>
        <begin position="1"/>
        <end position="17"/>
    </location>
</feature>
<sequence>MCVVFLCFVFRLCMLFCEERMAHLKINGLVQIRSTNRSKHTRASQWKEAVIEIVERKQKVNLVVSFKLEERRRVFQLGDNVIGVVVSGELGLYHLDLTLRDDTSLLIDKLSSADVEHLKSFLDSSTPCESQQPMEPMSSQDDLESSDPFCREHQEAACGSLNTTPESGTPLSHKMPLSMSNTTGGQKRGEKQGRKRKTEPSSSSAEVNKDIPKENTPDQKKKSRRYYSRNRGGKAEKAVTLREQEKRSNWKLEPAFNSKSYGRANLDGTILPIATCSDDRDVSIFGLEIITHNGVQSLPDPYLNQLKREGFPNLGNTCYMNSILQSVFGIPTFAKDLLTQGIPWEKVSYDDLIMPLSQLLVLKDIRDVEIKGELLTSVKKSISTVADTFSGNEQNDAHEFLSLCLDQLKLNMEKVNAMWDTERRSTCAGSAGTKRFVCPVGANFEFELHSSIICEGCGEATIKTEVSNYLSIDLHHGTKTHPLSIQKSFDLFFTPEKIEHNCEKCKNKNSVLKYTLRRLPRVLIVHLKRYQVTTDLLPVKSEQPVEISKYLNISSHCHENRKLPFPLANTSPDVSQGMMPGIFNQSMSSKKVISESCDPMVLHVGSSVDAEIQSFQIMYEDEDASEEQQQRGLESGSMLEPELVKTENRILRQKTSLATDSMMGDGYSFLPMLCEPLSIQDPGLAEMGLQEVPENPEFKNYEKINIYGKSDGRTNTELSKLYQNHGSRIKGLFLPASLASVSSQEDPEKDLSRSPELQEDDPHSFAFGSDDSKDGEMGDDLQNYRLVSVVSHFGSSPNSGHYVSDVYDFQKQAWLLYSDVQVFESSDPSIQENRLNSGYIFFYMHNEIFEELLKKASECKVLSTSKEEKRDIDYFSTLLNGLTYILEEF</sequence>
<evidence type="ECO:0000313" key="11">
    <source>
        <dbReference type="Ensembl" id="ENSMSIP00000000912.1"/>
    </source>
</evidence>
<dbReference type="GO" id="GO:0016579">
    <property type="term" value="P:protein deubiquitination"/>
    <property type="evidence" value="ECO:0007669"/>
    <property type="project" value="InterPro"/>
</dbReference>
<feature type="compositionally biased region" description="Basic and acidic residues" evidence="8">
    <location>
        <begin position="233"/>
        <end position="242"/>
    </location>
</feature>
<proteinExistence type="inferred from homology"/>
<reference evidence="11" key="2">
    <citation type="submission" date="2025-09" db="UniProtKB">
        <authorList>
            <consortium name="Ensembl"/>
        </authorList>
    </citation>
    <scope>IDENTIFICATION</scope>
</reference>
<dbReference type="PROSITE" id="PS00972">
    <property type="entry name" value="USP_1"/>
    <property type="match status" value="1"/>
</dbReference>
<keyword evidence="5 7" id="KW-0378">Hydrolase</keyword>
<dbReference type="InterPro" id="IPR038765">
    <property type="entry name" value="Papain-like_cys_pep_sf"/>
</dbReference>
<dbReference type="InterPro" id="IPR028889">
    <property type="entry name" value="USP"/>
</dbReference>
<evidence type="ECO:0000256" key="5">
    <source>
        <dbReference type="ARBA" id="ARBA00022801"/>
    </source>
</evidence>
<dbReference type="Pfam" id="PF00443">
    <property type="entry name" value="UCH"/>
    <property type="match status" value="1"/>
</dbReference>
<dbReference type="InterPro" id="IPR038093">
    <property type="entry name" value="USP37-like_PH_sf"/>
</dbReference>
<dbReference type="InterPro" id="IPR050164">
    <property type="entry name" value="Peptidase_C19"/>
</dbReference>
<reference evidence="11" key="1">
    <citation type="submission" date="2025-08" db="UniProtKB">
        <authorList>
            <consortium name="Ensembl"/>
        </authorList>
    </citation>
    <scope>IDENTIFICATION</scope>
</reference>
<name>A0A8C6MP55_MUSSI</name>
<evidence type="ECO:0000256" key="2">
    <source>
        <dbReference type="ARBA" id="ARBA00009085"/>
    </source>
</evidence>
<comment type="similarity">
    <text evidence="2 7">Belongs to the peptidase C19 family.</text>
</comment>
<dbReference type="Ensembl" id="ENSMSIT00000001186.1">
    <property type="protein sequence ID" value="ENSMSIP00000000912.1"/>
    <property type="gene ID" value="ENSMSIG00000000930.1"/>
</dbReference>
<feature type="compositionally biased region" description="Basic and acidic residues" evidence="8">
    <location>
        <begin position="207"/>
        <end position="220"/>
    </location>
</feature>
<evidence type="ECO:0000256" key="7">
    <source>
        <dbReference type="RuleBase" id="RU366025"/>
    </source>
</evidence>
<dbReference type="EC" id="3.4.19.12" evidence="7"/>
<dbReference type="Proteomes" id="UP000694415">
    <property type="component" value="Unplaced"/>
</dbReference>
<evidence type="ECO:0000256" key="6">
    <source>
        <dbReference type="ARBA" id="ARBA00022807"/>
    </source>
</evidence>
<evidence type="ECO:0000256" key="9">
    <source>
        <dbReference type="SAM" id="SignalP"/>
    </source>
</evidence>
<dbReference type="Gene3D" id="2.30.29.180">
    <property type="entry name" value="Ubiquitin carboxyl-terminal hydrolase 26/29/37, pleckstrin homology-like domain"/>
    <property type="match status" value="1"/>
</dbReference>
<dbReference type="InterPro" id="IPR001394">
    <property type="entry name" value="Peptidase_C19_UCH"/>
</dbReference>
<dbReference type="Gene3D" id="3.90.70.10">
    <property type="entry name" value="Cysteine proteinases"/>
    <property type="match status" value="1"/>
</dbReference>
<feature type="region of interest" description="Disordered" evidence="8">
    <location>
        <begin position="743"/>
        <end position="774"/>
    </location>
</feature>
<evidence type="ECO:0000256" key="3">
    <source>
        <dbReference type="ARBA" id="ARBA00022670"/>
    </source>
</evidence>
<dbReference type="GO" id="GO:0004843">
    <property type="term" value="F:cysteine-type deubiquitinase activity"/>
    <property type="evidence" value="ECO:0007669"/>
    <property type="project" value="UniProtKB-UniRule"/>
</dbReference>